<evidence type="ECO:0000256" key="5">
    <source>
        <dbReference type="ARBA" id="ARBA00023136"/>
    </source>
</evidence>
<evidence type="ECO:0000256" key="6">
    <source>
        <dbReference type="SAM" id="Phobius"/>
    </source>
</evidence>
<feature type="transmembrane region" description="Helical" evidence="6">
    <location>
        <begin position="32"/>
        <end position="50"/>
    </location>
</feature>
<evidence type="ECO:0000313" key="7">
    <source>
        <dbReference type="EMBL" id="MBB5181276.1"/>
    </source>
</evidence>
<keyword evidence="7" id="KW-0378">Hydrolase</keyword>
<evidence type="ECO:0000256" key="4">
    <source>
        <dbReference type="ARBA" id="ARBA00022989"/>
    </source>
</evidence>
<dbReference type="InterPro" id="IPR007300">
    <property type="entry name" value="CidB/LrgB"/>
</dbReference>
<dbReference type="RefSeq" id="WP_135503490.1">
    <property type="nucleotide sequence ID" value="NZ_CP181055.1"/>
</dbReference>
<keyword evidence="2" id="KW-1003">Cell membrane</keyword>
<proteinExistence type="predicted"/>
<organism evidence="7 8">
    <name type="scientific">Planococcus koreensis</name>
    <dbReference type="NCBI Taxonomy" id="112331"/>
    <lineage>
        <taxon>Bacteria</taxon>
        <taxon>Bacillati</taxon>
        <taxon>Bacillota</taxon>
        <taxon>Bacilli</taxon>
        <taxon>Bacillales</taxon>
        <taxon>Caryophanaceae</taxon>
        <taxon>Planococcus</taxon>
    </lineage>
</organism>
<dbReference type="PANTHER" id="PTHR30249">
    <property type="entry name" value="PUTATIVE SEROTONIN TRANSPORTER"/>
    <property type="match status" value="1"/>
</dbReference>
<dbReference type="GO" id="GO:0005886">
    <property type="term" value="C:plasma membrane"/>
    <property type="evidence" value="ECO:0007669"/>
    <property type="project" value="UniProtKB-SubCell"/>
</dbReference>
<name>A0A7W8CTZ7_9BACL</name>
<dbReference type="GO" id="GO:0016787">
    <property type="term" value="F:hydrolase activity"/>
    <property type="evidence" value="ECO:0007669"/>
    <property type="project" value="UniProtKB-KW"/>
</dbReference>
<keyword evidence="3 6" id="KW-0812">Transmembrane</keyword>
<comment type="subcellular location">
    <subcellularLocation>
        <location evidence="1">Cell membrane</location>
        <topology evidence="1">Multi-pass membrane protein</topology>
    </subcellularLocation>
</comment>
<evidence type="ECO:0000256" key="3">
    <source>
        <dbReference type="ARBA" id="ARBA00022692"/>
    </source>
</evidence>
<keyword evidence="8" id="KW-1185">Reference proteome</keyword>
<accession>A0A7W8CTZ7</accession>
<dbReference type="OrthoDB" id="9811701at2"/>
<feature type="transmembrane region" description="Helical" evidence="6">
    <location>
        <begin position="92"/>
        <end position="112"/>
    </location>
</feature>
<evidence type="ECO:0000313" key="8">
    <source>
        <dbReference type="Proteomes" id="UP000525923"/>
    </source>
</evidence>
<dbReference type="PANTHER" id="PTHR30249:SF17">
    <property type="entry name" value="HOLIN-LIKE PROTEIN CIDB"/>
    <property type="match status" value="1"/>
</dbReference>
<dbReference type="AlphaFoldDB" id="A0A7W8CTZ7"/>
<dbReference type="Proteomes" id="UP000525923">
    <property type="component" value="Unassembled WGS sequence"/>
</dbReference>
<gene>
    <name evidence="7" type="ORF">HNQ44_002741</name>
</gene>
<dbReference type="Pfam" id="PF04172">
    <property type="entry name" value="LrgB"/>
    <property type="match status" value="1"/>
</dbReference>
<evidence type="ECO:0000256" key="1">
    <source>
        <dbReference type="ARBA" id="ARBA00004651"/>
    </source>
</evidence>
<keyword evidence="5 6" id="KW-0472">Membrane</keyword>
<evidence type="ECO:0000256" key="2">
    <source>
        <dbReference type="ARBA" id="ARBA00022475"/>
    </source>
</evidence>
<keyword evidence="4 6" id="KW-1133">Transmembrane helix</keyword>
<protein>
    <submittedName>
        <fullName evidence="7">Putative murein hydrolase (TIGR00659 family)</fullName>
    </submittedName>
</protein>
<comment type="caution">
    <text evidence="7">The sequence shown here is derived from an EMBL/GenBank/DDBJ whole genome shotgun (WGS) entry which is preliminary data.</text>
</comment>
<sequence length="230" mass="24104">MNLVLLSLLFAALTIAAYLFLNTLYLKYRWTLLTPVLTTTAALIVILLLFDIPYERYMLGGQWIGALLGPAVVALAVPLYKQRKLLAQNLAPIMLGVSAGALVGMLSGALLAKVMGFSAEMILTILPKSITTPVAMQLADSLGGIPSLAAVFVMAAGFTGILTGPWLLKTLRIDSAIGRGIGLGTSAHGLGTAKAFEYGVEDASMSSVAMTLSAVVGSFVGPAIVWLLFM</sequence>
<feature type="transmembrane region" description="Helical" evidence="6">
    <location>
        <begin position="57"/>
        <end position="80"/>
    </location>
</feature>
<reference evidence="7 8" key="1">
    <citation type="submission" date="2020-08" db="EMBL/GenBank/DDBJ databases">
        <title>Genomic Encyclopedia of Type Strains, Phase IV (KMG-IV): sequencing the most valuable type-strain genomes for metagenomic binning, comparative biology and taxonomic classification.</title>
        <authorList>
            <person name="Goeker M."/>
        </authorList>
    </citation>
    <scope>NUCLEOTIDE SEQUENCE [LARGE SCALE GENOMIC DNA]</scope>
    <source>
        <strain evidence="7 8">DSM 15895</strain>
    </source>
</reference>
<dbReference type="EMBL" id="JACHHE010000008">
    <property type="protein sequence ID" value="MBB5181276.1"/>
    <property type="molecule type" value="Genomic_DNA"/>
</dbReference>
<feature type="transmembrane region" description="Helical" evidence="6">
    <location>
        <begin position="208"/>
        <end position="229"/>
    </location>
</feature>
<feature type="transmembrane region" description="Helical" evidence="6">
    <location>
        <begin position="145"/>
        <end position="168"/>
    </location>
</feature>